<dbReference type="EMBL" id="BARU01035964">
    <property type="protein sequence ID" value="GAH86475.1"/>
    <property type="molecule type" value="Genomic_DNA"/>
</dbReference>
<proteinExistence type="predicted"/>
<keyword evidence="1" id="KW-0472">Membrane</keyword>
<dbReference type="AlphaFoldDB" id="X1JYP1"/>
<comment type="caution">
    <text evidence="2">The sequence shown here is derived from an EMBL/GenBank/DDBJ whole genome shotgun (WGS) entry which is preliminary data.</text>
</comment>
<keyword evidence="1" id="KW-0812">Transmembrane</keyword>
<feature type="transmembrane region" description="Helical" evidence="1">
    <location>
        <begin position="61"/>
        <end position="79"/>
    </location>
</feature>
<reference evidence="2" key="1">
    <citation type="journal article" date="2014" name="Front. Microbiol.">
        <title>High frequency of phylogenetically diverse reductive dehalogenase-homologous genes in deep subseafloor sedimentary metagenomes.</title>
        <authorList>
            <person name="Kawai M."/>
            <person name="Futagami T."/>
            <person name="Toyoda A."/>
            <person name="Takaki Y."/>
            <person name="Nishi S."/>
            <person name="Hori S."/>
            <person name="Arai W."/>
            <person name="Tsubouchi T."/>
            <person name="Morono Y."/>
            <person name="Uchiyama I."/>
            <person name="Ito T."/>
            <person name="Fujiyama A."/>
            <person name="Inagaki F."/>
            <person name="Takami H."/>
        </authorList>
    </citation>
    <scope>NUCLEOTIDE SEQUENCE</scope>
    <source>
        <strain evidence="2">Expedition CK06-06</strain>
    </source>
</reference>
<evidence type="ECO:0000256" key="1">
    <source>
        <dbReference type="SAM" id="Phobius"/>
    </source>
</evidence>
<feature type="transmembrane region" description="Helical" evidence="1">
    <location>
        <begin position="12"/>
        <end position="31"/>
    </location>
</feature>
<feature type="transmembrane region" description="Helical" evidence="1">
    <location>
        <begin position="91"/>
        <end position="113"/>
    </location>
</feature>
<gene>
    <name evidence="2" type="ORF">S03H2_56241</name>
</gene>
<sequence length="149" mass="17046">LRLAKNKKYNKLIYLIPIFFVIITIITPNFITKASCSKVFVTVQNVLASQNYVNLFPFYSIYYVGSILIIGIILLTLIKKEKNKLDKKIEGLWLMAVIITILIPFILILIIPALGIKFPSIYCEFALLFTIAALISSSLYVRKKKKEKI</sequence>
<accession>X1JYP1</accession>
<evidence type="ECO:0000313" key="2">
    <source>
        <dbReference type="EMBL" id="GAH86475.1"/>
    </source>
</evidence>
<feature type="transmembrane region" description="Helical" evidence="1">
    <location>
        <begin position="119"/>
        <end position="141"/>
    </location>
</feature>
<feature type="non-terminal residue" evidence="2">
    <location>
        <position position="1"/>
    </location>
</feature>
<protein>
    <submittedName>
        <fullName evidence="2">Uncharacterized protein</fullName>
    </submittedName>
</protein>
<name>X1JYP1_9ZZZZ</name>
<keyword evidence="1" id="KW-1133">Transmembrane helix</keyword>
<organism evidence="2">
    <name type="scientific">marine sediment metagenome</name>
    <dbReference type="NCBI Taxonomy" id="412755"/>
    <lineage>
        <taxon>unclassified sequences</taxon>
        <taxon>metagenomes</taxon>
        <taxon>ecological metagenomes</taxon>
    </lineage>
</organism>